<dbReference type="Proteomes" id="UP000436088">
    <property type="component" value="Unassembled WGS sequence"/>
</dbReference>
<dbReference type="InterPro" id="IPR017441">
    <property type="entry name" value="Protein_kinase_ATP_BS"/>
</dbReference>
<evidence type="ECO:0000256" key="1">
    <source>
        <dbReference type="ARBA" id="ARBA00007606"/>
    </source>
</evidence>
<feature type="chain" id="PRO_5025498741" evidence="5">
    <location>
        <begin position="17"/>
        <end position="274"/>
    </location>
</feature>
<dbReference type="CDD" id="cd06899">
    <property type="entry name" value="lectin_legume_LecRK_Arcelin_ConA"/>
    <property type="match status" value="1"/>
</dbReference>
<dbReference type="PANTHER" id="PTHR32401:SF47">
    <property type="entry name" value="LEGUME LECTIN DOMAIN-CONTAINING PROTEIN"/>
    <property type="match status" value="1"/>
</dbReference>
<keyword evidence="2" id="KW-0430">Lectin</keyword>
<sequence length="274" mass="30592">MATGIIILLLIPFIFACPFAISINFQISRFDSNARNILYQGDARLSVEAIEFNLINYINRVGLATYADKVPLWESSTTRLTDFNTRFSFDITLQTSLYSHGLVFFLAPVGSQIPCNSGSGFLGLFNTTTSDSYRNQIVLVEFDTFENPEWDPAGVGSHVGINIDLMMVLPEYVMVGFSAATGTVVAFIIWRRKKHVKRRTLETTNLTSMNDDLERGAGPRRFSYRDLASATNNFSEHRKLGEGGFGAVCWGYLNDLGMEVAVKRISIGYRQGEC</sequence>
<dbReference type="AlphaFoldDB" id="A0A6A3CU90"/>
<dbReference type="InterPro" id="IPR050258">
    <property type="entry name" value="Leguminous_Lectin"/>
</dbReference>
<dbReference type="SUPFAM" id="SSF56112">
    <property type="entry name" value="Protein kinase-like (PK-like)"/>
    <property type="match status" value="1"/>
</dbReference>
<evidence type="ECO:0000259" key="6">
    <source>
        <dbReference type="Pfam" id="PF00139"/>
    </source>
</evidence>
<dbReference type="PROSITE" id="PS00107">
    <property type="entry name" value="PROTEIN_KINASE_ATP"/>
    <property type="match status" value="1"/>
</dbReference>
<dbReference type="Gene3D" id="2.60.120.200">
    <property type="match status" value="1"/>
</dbReference>
<evidence type="ECO:0000256" key="4">
    <source>
        <dbReference type="SAM" id="Phobius"/>
    </source>
</evidence>
<keyword evidence="4" id="KW-0472">Membrane</keyword>
<name>A0A6A3CU90_HIBSY</name>
<keyword evidence="4" id="KW-0812">Transmembrane</keyword>
<evidence type="ECO:0000256" key="3">
    <source>
        <dbReference type="PROSITE-ProRule" id="PRU10141"/>
    </source>
</evidence>
<dbReference type="SUPFAM" id="SSF49899">
    <property type="entry name" value="Concanavalin A-like lectins/glucanases"/>
    <property type="match status" value="1"/>
</dbReference>
<evidence type="ECO:0000313" key="7">
    <source>
        <dbReference type="EMBL" id="KAE8732870.1"/>
    </source>
</evidence>
<keyword evidence="7" id="KW-0808">Transferase</keyword>
<keyword evidence="7" id="KW-0675">Receptor</keyword>
<keyword evidence="4" id="KW-1133">Transmembrane helix</keyword>
<evidence type="ECO:0000256" key="5">
    <source>
        <dbReference type="SAM" id="SignalP"/>
    </source>
</evidence>
<protein>
    <submittedName>
        <fullName evidence="7">L-type lectin-domain containing receptor kinase IX.1</fullName>
    </submittedName>
</protein>
<comment type="similarity">
    <text evidence="1">Belongs to the leguminous lectin family.</text>
</comment>
<dbReference type="Gene3D" id="3.30.200.20">
    <property type="entry name" value="Phosphorylase Kinase, domain 1"/>
    <property type="match status" value="1"/>
</dbReference>
<comment type="caution">
    <text evidence="7">The sequence shown here is derived from an EMBL/GenBank/DDBJ whole genome shotgun (WGS) entry which is preliminary data.</text>
</comment>
<feature type="signal peptide" evidence="5">
    <location>
        <begin position="1"/>
        <end position="16"/>
    </location>
</feature>
<dbReference type="InterPro" id="IPR001220">
    <property type="entry name" value="Legume_lectin_dom"/>
</dbReference>
<feature type="domain" description="Legume lectin" evidence="6">
    <location>
        <begin position="23"/>
        <end position="165"/>
    </location>
</feature>
<feature type="transmembrane region" description="Helical" evidence="4">
    <location>
        <begin position="172"/>
        <end position="190"/>
    </location>
</feature>
<keyword evidence="8" id="KW-1185">Reference proteome</keyword>
<dbReference type="InterPro" id="IPR000985">
    <property type="entry name" value="Lectin_LegA_CS"/>
</dbReference>
<dbReference type="EMBL" id="VEPZ02000131">
    <property type="protein sequence ID" value="KAE8732870.1"/>
    <property type="molecule type" value="Genomic_DNA"/>
</dbReference>
<evidence type="ECO:0000313" key="8">
    <source>
        <dbReference type="Proteomes" id="UP000436088"/>
    </source>
</evidence>
<accession>A0A6A3CU90</accession>
<dbReference type="GO" id="GO:0030246">
    <property type="term" value="F:carbohydrate binding"/>
    <property type="evidence" value="ECO:0007669"/>
    <property type="project" value="UniProtKB-KW"/>
</dbReference>
<keyword evidence="7" id="KW-0418">Kinase</keyword>
<dbReference type="Pfam" id="PF00139">
    <property type="entry name" value="Lectin_legB"/>
    <property type="match status" value="1"/>
</dbReference>
<dbReference type="InterPro" id="IPR011009">
    <property type="entry name" value="Kinase-like_dom_sf"/>
</dbReference>
<keyword evidence="3" id="KW-0067">ATP-binding</keyword>
<proteinExistence type="inferred from homology"/>
<gene>
    <name evidence="7" type="ORF">F3Y22_tig00001707pilonHSYRG00005</name>
</gene>
<evidence type="ECO:0000256" key="2">
    <source>
        <dbReference type="ARBA" id="ARBA00022734"/>
    </source>
</evidence>
<feature type="binding site" evidence="3">
    <location>
        <position position="263"/>
    </location>
    <ligand>
        <name>ATP</name>
        <dbReference type="ChEBI" id="CHEBI:30616"/>
    </ligand>
</feature>
<dbReference type="GO" id="GO:0016301">
    <property type="term" value="F:kinase activity"/>
    <property type="evidence" value="ECO:0007669"/>
    <property type="project" value="UniProtKB-KW"/>
</dbReference>
<dbReference type="InterPro" id="IPR013320">
    <property type="entry name" value="ConA-like_dom_sf"/>
</dbReference>
<keyword evidence="5" id="KW-0732">Signal</keyword>
<dbReference type="PANTHER" id="PTHR32401">
    <property type="entry name" value="CONCANAVALIN A-LIKE LECTIN FAMILY PROTEIN"/>
    <property type="match status" value="1"/>
</dbReference>
<dbReference type="GO" id="GO:0005524">
    <property type="term" value="F:ATP binding"/>
    <property type="evidence" value="ECO:0007669"/>
    <property type="project" value="UniProtKB-UniRule"/>
</dbReference>
<reference evidence="7" key="1">
    <citation type="submission" date="2019-09" db="EMBL/GenBank/DDBJ databases">
        <title>Draft genome information of white flower Hibiscus syriacus.</title>
        <authorList>
            <person name="Kim Y.-M."/>
        </authorList>
    </citation>
    <scope>NUCLEOTIDE SEQUENCE [LARGE SCALE GENOMIC DNA]</scope>
    <source>
        <strain evidence="7">YM2019G1</strain>
    </source>
</reference>
<dbReference type="PROSITE" id="PS00308">
    <property type="entry name" value="LECTIN_LEGUME_ALPHA"/>
    <property type="match status" value="1"/>
</dbReference>
<organism evidence="7 8">
    <name type="scientific">Hibiscus syriacus</name>
    <name type="common">Rose of Sharon</name>
    <dbReference type="NCBI Taxonomy" id="106335"/>
    <lineage>
        <taxon>Eukaryota</taxon>
        <taxon>Viridiplantae</taxon>
        <taxon>Streptophyta</taxon>
        <taxon>Embryophyta</taxon>
        <taxon>Tracheophyta</taxon>
        <taxon>Spermatophyta</taxon>
        <taxon>Magnoliopsida</taxon>
        <taxon>eudicotyledons</taxon>
        <taxon>Gunneridae</taxon>
        <taxon>Pentapetalae</taxon>
        <taxon>rosids</taxon>
        <taxon>malvids</taxon>
        <taxon>Malvales</taxon>
        <taxon>Malvaceae</taxon>
        <taxon>Malvoideae</taxon>
        <taxon>Hibiscus</taxon>
    </lineage>
</organism>
<keyword evidence="3" id="KW-0547">Nucleotide-binding</keyword>